<gene>
    <name evidence="12" type="primary">109542763</name>
    <name evidence="11" type="ORF">D910_08611</name>
    <name evidence="10" type="ORF">YQE_10661</name>
</gene>
<sequence>MKIRRYKKVNKSLGFFANNFGFRQPYQLLVDGTFCLAALNNKINVANDVPKYLQSEVKLITTPCAIMETENLGPKLNGALAILKNYVVHKCGHERRPVTGSACIGSMVSGENSSHYIVCTQDRDLQEKLRNLPGVPLLYLHTKTPVLEQPCEVSLQRAQEKASVINCTELEKVHKMKKQAGLAVQEEVKPKRRKKKGPNPMSCKKKQRKVQNNPIQKKESRPDMEKRKKVRIPQHVRQEMLKRTVQKICQETT</sequence>
<feature type="domain" description="UTP23 sensor motif region" evidence="9">
    <location>
        <begin position="189"/>
        <end position="207"/>
    </location>
</feature>
<protein>
    <recommendedName>
        <fullName evidence="7">rRNA-processing protein UTP23 homolog</fullName>
    </recommendedName>
</protein>
<dbReference type="CDD" id="cd09866">
    <property type="entry name" value="PIN_Fcf1-Utp23-H"/>
    <property type="match status" value="1"/>
</dbReference>
<feature type="non-terminal residue" evidence="10">
    <location>
        <position position="1"/>
    </location>
</feature>
<proteinExistence type="inferred from homology"/>
<dbReference type="HOGENOM" id="CLU_053567_3_0_1"/>
<evidence type="ECO:0000256" key="2">
    <source>
        <dbReference type="ARBA" id="ARBA00022517"/>
    </source>
</evidence>
<evidence type="ECO:0000256" key="1">
    <source>
        <dbReference type="ARBA" id="ARBA00004604"/>
    </source>
</evidence>
<dbReference type="EMBL" id="KB632279">
    <property type="protein sequence ID" value="ERL91277.1"/>
    <property type="molecule type" value="Genomic_DNA"/>
</dbReference>
<evidence type="ECO:0000256" key="7">
    <source>
        <dbReference type="ARBA" id="ARBA00071400"/>
    </source>
</evidence>
<dbReference type="AlphaFoldDB" id="N6T502"/>
<evidence type="ECO:0000256" key="4">
    <source>
        <dbReference type="ARBA" id="ARBA00023242"/>
    </source>
</evidence>
<dbReference type="Pfam" id="PF04900">
    <property type="entry name" value="Fcf1"/>
    <property type="match status" value="1"/>
</dbReference>
<dbReference type="SUPFAM" id="SSF88723">
    <property type="entry name" value="PIN domain-like"/>
    <property type="match status" value="1"/>
</dbReference>
<evidence type="ECO:0000313" key="12">
    <source>
        <dbReference type="EnsemblMetazoa" id="XP_019767690.1"/>
    </source>
</evidence>
<comment type="subcellular location">
    <subcellularLocation>
        <location evidence="1">Nucleus</location>
        <location evidence="1">Nucleolus</location>
    </subcellularLocation>
</comment>
<dbReference type="STRING" id="77166.N6T502"/>
<dbReference type="KEGG" id="dpa:109542763"/>
<dbReference type="OMA" id="CCMQALY"/>
<dbReference type="GO" id="GO:0032040">
    <property type="term" value="C:small-subunit processome"/>
    <property type="evidence" value="ECO:0007669"/>
    <property type="project" value="InterPro"/>
</dbReference>
<dbReference type="Gene3D" id="3.40.50.1010">
    <property type="entry name" value="5'-nuclease"/>
    <property type="match status" value="1"/>
</dbReference>
<accession>N6T502</accession>
<dbReference type="InterPro" id="IPR029060">
    <property type="entry name" value="PIN-like_dom_sf"/>
</dbReference>
<organism evidence="10">
    <name type="scientific">Dendroctonus ponderosae</name>
    <name type="common">Mountain pine beetle</name>
    <dbReference type="NCBI Taxonomy" id="77166"/>
    <lineage>
        <taxon>Eukaryota</taxon>
        <taxon>Metazoa</taxon>
        <taxon>Ecdysozoa</taxon>
        <taxon>Arthropoda</taxon>
        <taxon>Hexapoda</taxon>
        <taxon>Insecta</taxon>
        <taxon>Pterygota</taxon>
        <taxon>Neoptera</taxon>
        <taxon>Endopterygota</taxon>
        <taxon>Coleoptera</taxon>
        <taxon>Polyphaga</taxon>
        <taxon>Cucujiformia</taxon>
        <taxon>Curculionidae</taxon>
        <taxon>Scolytinae</taxon>
        <taxon>Dendroctonus</taxon>
    </lineage>
</organism>
<keyword evidence="13" id="KW-1185">Reference proteome</keyword>
<evidence type="ECO:0000313" key="10">
    <source>
        <dbReference type="EMBL" id="ENN72723.1"/>
    </source>
</evidence>
<evidence type="ECO:0000256" key="6">
    <source>
        <dbReference type="ARBA" id="ARBA00038503"/>
    </source>
</evidence>
<reference evidence="12" key="2">
    <citation type="submission" date="2024-08" db="UniProtKB">
        <authorList>
            <consortium name="EnsemblMetazoa"/>
        </authorList>
    </citation>
    <scope>IDENTIFICATION</scope>
</reference>
<dbReference type="OrthoDB" id="25675at2759"/>
<dbReference type="Proteomes" id="UP000019118">
    <property type="component" value="Unassembled WGS sequence"/>
</dbReference>
<dbReference type="Pfam" id="PF24779">
    <property type="entry name" value="UTP23_sensor"/>
    <property type="match status" value="1"/>
</dbReference>
<evidence type="ECO:0000259" key="9">
    <source>
        <dbReference type="Pfam" id="PF24779"/>
    </source>
</evidence>
<comment type="similarity">
    <text evidence="6">Belongs to the UTP23/FCF1 family. UTP23 subfamily.</text>
</comment>
<keyword evidence="4" id="KW-0539">Nucleus</keyword>
<reference evidence="13 14" key="1">
    <citation type="journal article" date="2013" name="Genome Biol.">
        <title>Draft genome of the mountain pine beetle, Dendroctonus ponderosae Hopkins, a major forest pest.</title>
        <authorList>
            <person name="Keeling C.I."/>
            <person name="Yuen M.M."/>
            <person name="Liao N.Y."/>
            <person name="Docking T.R."/>
            <person name="Chan S.K."/>
            <person name="Taylor G.A."/>
            <person name="Palmquist D.L."/>
            <person name="Jackman S.D."/>
            <person name="Nguyen A."/>
            <person name="Li M."/>
            <person name="Henderson H."/>
            <person name="Janes J.K."/>
            <person name="Zhao Y."/>
            <person name="Pandoh P."/>
            <person name="Moore R."/>
            <person name="Sperling F.A."/>
            <person name="Huber D.P."/>
            <person name="Birol I."/>
            <person name="Jones S.J."/>
            <person name="Bohlmann J."/>
        </authorList>
    </citation>
    <scope>NUCLEOTIDE SEQUENCE</scope>
</reference>
<evidence type="ECO:0000313" key="13">
    <source>
        <dbReference type="Proteomes" id="UP000019118"/>
    </source>
</evidence>
<evidence type="ECO:0000313" key="11">
    <source>
        <dbReference type="EMBL" id="ERL91277.1"/>
    </source>
</evidence>
<feature type="region of interest" description="Disordered" evidence="8">
    <location>
        <begin position="179"/>
        <end position="234"/>
    </location>
</feature>
<dbReference type="EMBL" id="KB741212">
    <property type="protein sequence ID" value="ENN72723.1"/>
    <property type="molecule type" value="Genomic_DNA"/>
</dbReference>
<name>N6T502_DENPD</name>
<dbReference type="GO" id="GO:0006364">
    <property type="term" value="P:rRNA processing"/>
    <property type="evidence" value="ECO:0007669"/>
    <property type="project" value="UniProtKB-KW"/>
</dbReference>
<dbReference type="Proteomes" id="UP000030742">
    <property type="component" value="Unassembled WGS sequence"/>
</dbReference>
<evidence type="ECO:0000256" key="3">
    <source>
        <dbReference type="ARBA" id="ARBA00022552"/>
    </source>
</evidence>
<keyword evidence="3" id="KW-0698">rRNA processing</keyword>
<comment type="function">
    <text evidence="5">Involved in rRNA-processing and ribosome biogenesis.</text>
</comment>
<dbReference type="PANTHER" id="PTHR12416">
    <property type="entry name" value="RRNA-PROCESSING PROTEIN UTP23 HOMOLOG"/>
    <property type="match status" value="1"/>
</dbReference>
<dbReference type="InterPro" id="IPR006984">
    <property type="entry name" value="Fcf1/UTP23"/>
</dbReference>
<evidence type="ECO:0000313" key="14">
    <source>
        <dbReference type="Proteomes" id="UP000030742"/>
    </source>
</evidence>
<evidence type="ECO:0000256" key="8">
    <source>
        <dbReference type="SAM" id="MobiDB-lite"/>
    </source>
</evidence>
<feature type="compositionally biased region" description="Basic residues" evidence="8">
    <location>
        <begin position="190"/>
        <end position="209"/>
    </location>
</feature>
<keyword evidence="2" id="KW-0690">Ribosome biogenesis</keyword>
<feature type="compositionally biased region" description="Basic and acidic residues" evidence="8">
    <location>
        <begin position="216"/>
        <end position="226"/>
    </location>
</feature>
<dbReference type="InterPro" id="IPR057776">
    <property type="entry name" value="UTP23_sensor"/>
</dbReference>
<dbReference type="FunFam" id="3.40.50.1010:FF:000006">
    <property type="entry name" value="rRNA-processing protein UTP23 homolog"/>
    <property type="match status" value="1"/>
</dbReference>
<dbReference type="EnsemblMetazoa" id="XM_019912131.1">
    <property type="protein sequence ID" value="XP_019767690.1"/>
    <property type="gene ID" value="LOC109542763"/>
</dbReference>
<evidence type="ECO:0000256" key="5">
    <source>
        <dbReference type="ARBA" id="ARBA00037300"/>
    </source>
</evidence>